<dbReference type="EMBL" id="HG793125">
    <property type="protein sequence ID" value="CDK24542.1"/>
    <property type="molecule type" value="Genomic_DNA"/>
</dbReference>
<dbReference type="HAMAP" id="MF_01547">
    <property type="entry name" value="RNA_methyltr_E"/>
    <property type="match status" value="1"/>
</dbReference>
<accession>W6MJE2</accession>
<reference evidence="9" key="1">
    <citation type="submission" date="2013-12" db="EMBL/GenBank/DDBJ databases">
        <authorList>
            <person name="Genoscope - CEA"/>
        </authorList>
    </citation>
    <scope>NUCLEOTIDE SEQUENCE</scope>
    <source>
        <strain evidence="9">CBS 1993</strain>
    </source>
</reference>
<proteinExistence type="inferred from homology"/>
<feature type="active site" description="Proton acceptor" evidence="7">
    <location>
        <position position="250"/>
    </location>
</feature>
<comment type="similarity">
    <text evidence="1">Belongs to the class I-like SAM-binding methyltransferase superfamily. RNA methyltransferase RlmE family.</text>
</comment>
<dbReference type="InterPro" id="IPR029063">
    <property type="entry name" value="SAM-dependent_MTases_sf"/>
</dbReference>
<keyword evidence="5 7" id="KW-0949">S-adenosyl-L-methionine</keyword>
<dbReference type="GO" id="GO:0005739">
    <property type="term" value="C:mitochondrion"/>
    <property type="evidence" value="ECO:0007669"/>
    <property type="project" value="EnsemblFungi"/>
</dbReference>
<dbReference type="GeneID" id="34517947"/>
<organism evidence="9 10">
    <name type="scientific">Kuraishia capsulata CBS 1993</name>
    <dbReference type="NCBI Taxonomy" id="1382522"/>
    <lineage>
        <taxon>Eukaryota</taxon>
        <taxon>Fungi</taxon>
        <taxon>Dikarya</taxon>
        <taxon>Ascomycota</taxon>
        <taxon>Saccharomycotina</taxon>
        <taxon>Pichiomycetes</taxon>
        <taxon>Pichiales</taxon>
        <taxon>Pichiaceae</taxon>
        <taxon>Kuraishia</taxon>
    </lineage>
</organism>
<dbReference type="RefSeq" id="XP_022456559.1">
    <property type="nucleotide sequence ID" value="XM_022605053.1"/>
</dbReference>
<evidence type="ECO:0000256" key="4">
    <source>
        <dbReference type="ARBA" id="ARBA00022679"/>
    </source>
</evidence>
<evidence type="ECO:0000256" key="6">
    <source>
        <dbReference type="ARBA" id="ARBA00041184"/>
    </source>
</evidence>
<dbReference type="InterPro" id="IPR002877">
    <property type="entry name" value="RNA_MeTrfase_FtsJ_dom"/>
</dbReference>
<name>W6MJE2_9ASCO</name>
<feature type="domain" description="Ribosomal RNA methyltransferase FtsJ" evidence="8">
    <location>
        <begin position="57"/>
        <end position="293"/>
    </location>
</feature>
<dbReference type="PANTHER" id="PTHR10920:SF18">
    <property type="entry name" value="RRNA METHYLTRANSFERASE 2, MITOCHONDRIAL"/>
    <property type="match status" value="1"/>
</dbReference>
<sequence>MFMRTTVGITPMVLSQHKFGVLRIFSRSYAKSKSSKLWLDRSKKDPYTREAKMQNLKSRAAFKLLQLDVKFKLFEKGQNVVDLGYAPGAWSQVAYERSKGTVLGVDILPCVPPPGVSSIQGNILSKATQDRIRQHFNAERRKSDKGILVESSEMSSQALVSTESYLEREMTSQEGNVGNKFPIDLVLSDMCAPFTLFSGFSSMTTNMPYFRMANTSGLVVKDHQMSLDLCDAALILAIDMLRPGGAFVCKFFTGAEDKLLEKRLEKTFDKVWRFKPPASRDKSRECYFICKGKRENIDKLEVFQTT</sequence>
<keyword evidence="10" id="KW-1185">Reference proteome</keyword>
<reference evidence="9" key="2">
    <citation type="submission" date="2014-02" db="EMBL/GenBank/DDBJ databases">
        <title>Complete DNA sequence of /Kuraishia capsulata/ illustrates novel genomic features among budding yeasts (/Saccharomycotina/).</title>
        <authorList>
            <person name="Morales L."/>
            <person name="Noel B."/>
            <person name="Porcel B."/>
            <person name="Marcet-Houben M."/>
            <person name="Hullo M-F."/>
            <person name="Sacerdot C."/>
            <person name="Tekaia F."/>
            <person name="Leh-Louis V."/>
            <person name="Despons L."/>
            <person name="Khanna V."/>
            <person name="Aury J-M."/>
            <person name="Barbe V."/>
            <person name="Couloux A."/>
            <person name="Labadie K."/>
            <person name="Pelletier E."/>
            <person name="Souciet J-L."/>
            <person name="Boekhout T."/>
            <person name="Gabaldon T."/>
            <person name="Wincker P."/>
            <person name="Dujon B."/>
        </authorList>
    </citation>
    <scope>NUCLEOTIDE SEQUENCE</scope>
    <source>
        <strain evidence="9">CBS 1993</strain>
    </source>
</reference>
<dbReference type="HOGENOM" id="CLU_009422_2_0_1"/>
<evidence type="ECO:0000256" key="3">
    <source>
        <dbReference type="ARBA" id="ARBA00022603"/>
    </source>
</evidence>
<dbReference type="PANTHER" id="PTHR10920">
    <property type="entry name" value="RIBOSOMAL RNA METHYLTRANSFERASE"/>
    <property type="match status" value="1"/>
</dbReference>
<evidence type="ECO:0000313" key="9">
    <source>
        <dbReference type="EMBL" id="CDK24542.1"/>
    </source>
</evidence>
<dbReference type="GO" id="GO:0008650">
    <property type="term" value="F:rRNA (uridine-2'-O-)-methyltransferase activity"/>
    <property type="evidence" value="ECO:0007669"/>
    <property type="project" value="EnsemblFungi"/>
</dbReference>
<dbReference type="Pfam" id="PF01728">
    <property type="entry name" value="FtsJ"/>
    <property type="match status" value="1"/>
</dbReference>
<dbReference type="InterPro" id="IPR050082">
    <property type="entry name" value="RNA_methyltr_RlmE"/>
</dbReference>
<gene>
    <name evidence="9" type="ORF">KUCA_T00000508001</name>
</gene>
<dbReference type="Gene3D" id="3.40.50.150">
    <property type="entry name" value="Vaccinia Virus protein VP39"/>
    <property type="match status" value="1"/>
</dbReference>
<dbReference type="OrthoDB" id="20105at2759"/>
<keyword evidence="2" id="KW-0698">rRNA processing</keyword>
<keyword evidence="4" id="KW-0808">Transferase</keyword>
<evidence type="ECO:0000313" key="10">
    <source>
        <dbReference type="Proteomes" id="UP000019384"/>
    </source>
</evidence>
<evidence type="ECO:0000259" key="8">
    <source>
        <dbReference type="Pfam" id="PF01728"/>
    </source>
</evidence>
<evidence type="ECO:0000256" key="2">
    <source>
        <dbReference type="ARBA" id="ARBA00022552"/>
    </source>
</evidence>
<evidence type="ECO:0000256" key="5">
    <source>
        <dbReference type="ARBA" id="ARBA00022691"/>
    </source>
</evidence>
<dbReference type="AlphaFoldDB" id="W6MJE2"/>
<dbReference type="Proteomes" id="UP000019384">
    <property type="component" value="Unassembled WGS sequence"/>
</dbReference>
<keyword evidence="3" id="KW-0489">Methyltransferase</keyword>
<evidence type="ECO:0000256" key="1">
    <source>
        <dbReference type="ARBA" id="ARBA00009258"/>
    </source>
</evidence>
<dbReference type="STRING" id="1382522.W6MJE2"/>
<dbReference type="PIRSF" id="PIRSF005461">
    <property type="entry name" value="23S_rRNA_mtase"/>
    <property type="match status" value="1"/>
</dbReference>
<dbReference type="SUPFAM" id="SSF53335">
    <property type="entry name" value="S-adenosyl-L-methionine-dependent methyltransferases"/>
    <property type="match status" value="1"/>
</dbReference>
<evidence type="ECO:0000256" key="7">
    <source>
        <dbReference type="PIRSR" id="PIRSR005461-1"/>
    </source>
</evidence>
<protein>
    <recommendedName>
        <fullName evidence="6">rRNA methyltransferase 2, mitochondrial</fullName>
    </recommendedName>
</protein>
<dbReference type="InterPro" id="IPR015507">
    <property type="entry name" value="rRNA-MeTfrase_E"/>
</dbReference>